<name>A0AAD9K4J6_9ANNE</name>
<comment type="similarity">
    <text evidence="1">Belongs to the SDHAF4 family.</text>
</comment>
<dbReference type="AlphaFoldDB" id="A0AAD9K4J6"/>
<evidence type="ECO:0000256" key="2">
    <source>
        <dbReference type="ARBA" id="ARBA00022170"/>
    </source>
</evidence>
<sequence length="107" mass="11817">MKIDKKQILMVTAVQGRRQLALSSPYSVKTDGKTGLRKAKTPVGQLDEACEGPREEVKPQIPKEKPNDPYAPFPGSQNPKTGEIGGPRGPEPTRYGDWERKGRAIDF</sequence>
<evidence type="ECO:0000313" key="5">
    <source>
        <dbReference type="Proteomes" id="UP001208570"/>
    </source>
</evidence>
<proteinExistence type="inferred from homology"/>
<dbReference type="InterPro" id="IPR012875">
    <property type="entry name" value="SDHF4"/>
</dbReference>
<organism evidence="4 5">
    <name type="scientific">Paralvinella palmiformis</name>
    <dbReference type="NCBI Taxonomy" id="53620"/>
    <lineage>
        <taxon>Eukaryota</taxon>
        <taxon>Metazoa</taxon>
        <taxon>Spiralia</taxon>
        <taxon>Lophotrochozoa</taxon>
        <taxon>Annelida</taxon>
        <taxon>Polychaeta</taxon>
        <taxon>Sedentaria</taxon>
        <taxon>Canalipalpata</taxon>
        <taxon>Terebellida</taxon>
        <taxon>Terebelliformia</taxon>
        <taxon>Alvinellidae</taxon>
        <taxon>Paralvinella</taxon>
    </lineage>
</organism>
<evidence type="ECO:0000256" key="1">
    <source>
        <dbReference type="ARBA" id="ARBA00005701"/>
    </source>
</evidence>
<dbReference type="PANTHER" id="PTHR28524">
    <property type="entry name" value="SUCCINATE DEHYDROGENASE ASSEMBLY FACTOR 4, MITOCHONDRIAL"/>
    <property type="match status" value="1"/>
</dbReference>
<dbReference type="Pfam" id="PF07896">
    <property type="entry name" value="DUF1674"/>
    <property type="match status" value="1"/>
</dbReference>
<feature type="region of interest" description="Disordered" evidence="3">
    <location>
        <begin position="26"/>
        <end position="107"/>
    </location>
</feature>
<comment type="caution">
    <text evidence="4">The sequence shown here is derived from an EMBL/GenBank/DDBJ whole genome shotgun (WGS) entry which is preliminary data.</text>
</comment>
<accession>A0AAD9K4J6</accession>
<reference evidence="4" key="1">
    <citation type="journal article" date="2023" name="Mol. Biol. Evol.">
        <title>Third-Generation Sequencing Reveals the Adaptive Role of the Epigenome in Three Deep-Sea Polychaetes.</title>
        <authorList>
            <person name="Perez M."/>
            <person name="Aroh O."/>
            <person name="Sun Y."/>
            <person name="Lan Y."/>
            <person name="Juniper S.K."/>
            <person name="Young C.R."/>
            <person name="Angers B."/>
            <person name="Qian P.Y."/>
        </authorList>
    </citation>
    <scope>NUCLEOTIDE SEQUENCE</scope>
    <source>
        <strain evidence="4">P08H-3</strain>
    </source>
</reference>
<dbReference type="PANTHER" id="PTHR28524:SF3">
    <property type="entry name" value="SUCCINATE DEHYDROGENASE ASSEMBLY FACTOR 4, MITOCHONDRIAL"/>
    <property type="match status" value="1"/>
</dbReference>
<feature type="compositionally biased region" description="Basic and acidic residues" evidence="3">
    <location>
        <begin position="51"/>
        <end position="67"/>
    </location>
</feature>
<gene>
    <name evidence="4" type="ORF">LSH36_58g00034</name>
</gene>
<feature type="compositionally biased region" description="Basic and acidic residues" evidence="3">
    <location>
        <begin position="94"/>
        <end position="107"/>
    </location>
</feature>
<dbReference type="Proteomes" id="UP001208570">
    <property type="component" value="Unassembled WGS sequence"/>
</dbReference>
<keyword evidence="5" id="KW-1185">Reference proteome</keyword>
<dbReference type="GO" id="GO:0034553">
    <property type="term" value="P:mitochondrial respiratory chain complex II assembly"/>
    <property type="evidence" value="ECO:0007669"/>
    <property type="project" value="TreeGrafter"/>
</dbReference>
<dbReference type="EMBL" id="JAODUP010000058">
    <property type="protein sequence ID" value="KAK2164808.1"/>
    <property type="molecule type" value="Genomic_DNA"/>
</dbReference>
<protein>
    <recommendedName>
        <fullName evidence="2">Succinate dehydrogenase assembly factor 4, mitochondrial</fullName>
    </recommendedName>
</protein>
<evidence type="ECO:0000313" key="4">
    <source>
        <dbReference type="EMBL" id="KAK2164808.1"/>
    </source>
</evidence>
<evidence type="ECO:0000256" key="3">
    <source>
        <dbReference type="SAM" id="MobiDB-lite"/>
    </source>
</evidence>
<dbReference type="GO" id="GO:0005739">
    <property type="term" value="C:mitochondrion"/>
    <property type="evidence" value="ECO:0007669"/>
    <property type="project" value="TreeGrafter"/>
</dbReference>